<comment type="caution">
    <text evidence="2">The sequence shown here is derived from an EMBL/GenBank/DDBJ whole genome shotgun (WGS) entry which is preliminary data.</text>
</comment>
<sequence length="639" mass="69637">MFIFSKTTTTTAATLLLAFAGITTASASSDDPIAELVELNPGTSYTQMQADLSAYAEANNTTVHAVAQEALKDARGSTTNNAASSSGFRQAVPALPAGRNRGDIFVTPANTLGFDHGHTGLYFSAEEIIEAPGKKRGEHTQSHRMSRNNVSASSGSVLLNVKIDQATKDSVADWANENLLGRPYNSNFAVNKFGSFSALNCSQLVWHAYDVAAGIDLDSNGGPGVYPYNIQGLRTHRNLPYRELSKEITMKKRSLIALTATFLLTACTPPPALDGWPEAKLAGNNLEDVEYALYLSPQVVGSTPVDRSYLALIKADGSYETIRVDGLDNGGVFWTEEGIHFADKSADYLLTDEKLEKWSLEKSDLMYGYNLHPDGSTVGLYSFGSQKNQGYTTQVIQRKGDDFISFPTEGSYYDSGICPDGTVVGISPTTGHYKNDGVEEKILVAIDEKEEKEKLVLNFPNYHTPANDLHCRDGKVFALGTLPEENEYGSYQYGDVLTFGLETREFLAVPVTDEEGAPLPLTHEDGTGVAHAQAIDNEAIKDGKLSWYLGNTIYETDVATGVTKELFDISATKKGLSNSQVVFREVDIVVFSYNQDEEIQMVRYDRSTGQELDRVQVDGLAEKTSIKMIPRGFAAKPLT</sequence>
<name>A0A4Y9F079_9MICC</name>
<proteinExistence type="predicted"/>
<reference evidence="2 3" key="1">
    <citation type="submission" date="2019-03" db="EMBL/GenBank/DDBJ databases">
        <title>Diversity of the mouse oral microbiome.</title>
        <authorList>
            <person name="Joseph S."/>
            <person name="Aduse-Opoku J."/>
            <person name="Curtis M."/>
            <person name="Wade W."/>
            <person name="Hashim A."/>
        </authorList>
    </citation>
    <scope>NUCLEOTIDE SEQUENCE [LARGE SCALE GENOMIC DNA]</scope>
    <source>
        <strain evidence="3">irhom_31</strain>
    </source>
</reference>
<evidence type="ECO:0000313" key="2">
    <source>
        <dbReference type="EMBL" id="TFU20005.1"/>
    </source>
</evidence>
<dbReference type="RefSeq" id="WP_135013944.1">
    <property type="nucleotide sequence ID" value="NZ_JADGLK010000066.1"/>
</dbReference>
<dbReference type="AlphaFoldDB" id="A0A4Y9F079"/>
<dbReference type="Gene3D" id="3.90.1720.10">
    <property type="entry name" value="endopeptidase domain like (from Nostoc punctiforme)"/>
    <property type="match status" value="1"/>
</dbReference>
<dbReference type="OrthoDB" id="3242865at2"/>
<organism evidence="2 3">
    <name type="scientific">Rothia nasimurium</name>
    <dbReference type="NCBI Taxonomy" id="85336"/>
    <lineage>
        <taxon>Bacteria</taxon>
        <taxon>Bacillati</taxon>
        <taxon>Actinomycetota</taxon>
        <taxon>Actinomycetes</taxon>
        <taxon>Micrococcales</taxon>
        <taxon>Micrococcaceae</taxon>
        <taxon>Rothia</taxon>
    </lineage>
</organism>
<keyword evidence="1" id="KW-0732">Signal</keyword>
<evidence type="ECO:0000256" key="1">
    <source>
        <dbReference type="SAM" id="SignalP"/>
    </source>
</evidence>
<evidence type="ECO:0000313" key="3">
    <source>
        <dbReference type="Proteomes" id="UP000297951"/>
    </source>
</evidence>
<feature type="signal peptide" evidence="1">
    <location>
        <begin position="1"/>
        <end position="27"/>
    </location>
</feature>
<dbReference type="InterPro" id="IPR038765">
    <property type="entry name" value="Papain-like_cys_pep_sf"/>
</dbReference>
<dbReference type="Proteomes" id="UP000297951">
    <property type="component" value="Unassembled WGS sequence"/>
</dbReference>
<gene>
    <name evidence="2" type="ORF">E4U03_11920</name>
</gene>
<dbReference type="EMBL" id="SPQC01000066">
    <property type="protein sequence ID" value="TFU20005.1"/>
    <property type="molecule type" value="Genomic_DNA"/>
</dbReference>
<protein>
    <submittedName>
        <fullName evidence="2">Uncharacterized protein</fullName>
    </submittedName>
</protein>
<accession>A0A4Y9F079</accession>
<feature type="chain" id="PRO_5021315305" evidence="1">
    <location>
        <begin position="28"/>
        <end position="639"/>
    </location>
</feature>
<dbReference type="SUPFAM" id="SSF54001">
    <property type="entry name" value="Cysteine proteinases"/>
    <property type="match status" value="1"/>
</dbReference>